<accession>R7ZKZ9</accession>
<comment type="caution">
    <text evidence="1">The sequence shown here is derived from an EMBL/GenBank/DDBJ whole genome shotgun (WGS) entry which is preliminary data.</text>
</comment>
<dbReference type="Proteomes" id="UP000013909">
    <property type="component" value="Unassembled WGS sequence"/>
</dbReference>
<keyword evidence="2" id="KW-1185">Reference proteome</keyword>
<evidence type="ECO:0000313" key="2">
    <source>
        <dbReference type="Proteomes" id="UP000013909"/>
    </source>
</evidence>
<gene>
    <name evidence="1" type="ORF">ADIS_4791</name>
</gene>
<proteinExistence type="predicted"/>
<organism evidence="1 2">
    <name type="scientific">Lunatimonas lonarensis</name>
    <dbReference type="NCBI Taxonomy" id="1232681"/>
    <lineage>
        <taxon>Bacteria</taxon>
        <taxon>Pseudomonadati</taxon>
        <taxon>Bacteroidota</taxon>
        <taxon>Cytophagia</taxon>
        <taxon>Cytophagales</taxon>
        <taxon>Cyclobacteriaceae</taxon>
    </lineage>
</organism>
<dbReference type="EMBL" id="AQHR01000124">
    <property type="protein sequence ID" value="EON74752.1"/>
    <property type="molecule type" value="Genomic_DNA"/>
</dbReference>
<dbReference type="AlphaFoldDB" id="R7ZKZ9"/>
<reference evidence="1 2" key="1">
    <citation type="submission" date="2013-02" db="EMBL/GenBank/DDBJ databases">
        <title>A novel strain isolated from Lonar lake, Maharashtra, India.</title>
        <authorList>
            <person name="Singh A."/>
        </authorList>
    </citation>
    <scope>NUCLEOTIDE SEQUENCE [LARGE SCALE GENOMIC DNA]</scope>
    <source>
        <strain evidence="1 2">AK24</strain>
    </source>
</reference>
<name>R7ZKZ9_9BACT</name>
<protein>
    <submittedName>
        <fullName evidence="1">Uncharacterized protein</fullName>
    </submittedName>
</protein>
<sequence length="37" mass="4340">MKVTSLPSKASRVDFELYWISQFEILTLILKKVPMNI</sequence>
<evidence type="ECO:0000313" key="1">
    <source>
        <dbReference type="EMBL" id="EON74752.1"/>
    </source>
</evidence>